<proteinExistence type="inferred from homology"/>
<dbReference type="SUPFAM" id="SSF52540">
    <property type="entry name" value="P-loop containing nucleoside triphosphate hydrolases"/>
    <property type="match status" value="1"/>
</dbReference>
<dbReference type="KEGG" id="sbae:DSM104329_04647"/>
<dbReference type="InterPro" id="IPR052156">
    <property type="entry name" value="BCAA_Transport_ATP-bd_LivF"/>
</dbReference>
<dbReference type="InterPro" id="IPR003593">
    <property type="entry name" value="AAA+_ATPase"/>
</dbReference>
<evidence type="ECO:0000256" key="5">
    <source>
        <dbReference type="ARBA" id="ARBA00022970"/>
    </source>
</evidence>
<evidence type="ECO:0000256" key="4">
    <source>
        <dbReference type="ARBA" id="ARBA00022840"/>
    </source>
</evidence>
<keyword evidence="2" id="KW-0813">Transport</keyword>
<evidence type="ECO:0000313" key="7">
    <source>
        <dbReference type="EMBL" id="UGS38223.1"/>
    </source>
</evidence>
<dbReference type="PANTHER" id="PTHR43820:SF4">
    <property type="entry name" value="HIGH-AFFINITY BRANCHED-CHAIN AMINO ACID TRANSPORT ATP-BINDING PROTEIN LIVF"/>
    <property type="match status" value="1"/>
</dbReference>
<keyword evidence="4 7" id="KW-0067">ATP-binding</keyword>
<dbReference type="GO" id="GO:0005524">
    <property type="term" value="F:ATP binding"/>
    <property type="evidence" value="ECO:0007669"/>
    <property type="project" value="UniProtKB-KW"/>
</dbReference>
<keyword evidence="3" id="KW-0547">Nucleotide-binding</keyword>
<dbReference type="EMBL" id="CP087164">
    <property type="protein sequence ID" value="UGS38223.1"/>
    <property type="molecule type" value="Genomic_DNA"/>
</dbReference>
<dbReference type="Proteomes" id="UP001162834">
    <property type="component" value="Chromosome"/>
</dbReference>
<dbReference type="GO" id="GO:0015807">
    <property type="term" value="P:L-amino acid transport"/>
    <property type="evidence" value="ECO:0007669"/>
    <property type="project" value="TreeGrafter"/>
</dbReference>
<dbReference type="RefSeq" id="WP_259312253.1">
    <property type="nucleotide sequence ID" value="NZ_CP087164.1"/>
</dbReference>
<protein>
    <submittedName>
        <fullName evidence="7">High-affinity branched-chain amino acid transport ATP-binding protein LivF</fullName>
    </submittedName>
</protein>
<evidence type="ECO:0000259" key="6">
    <source>
        <dbReference type="PROSITE" id="PS50893"/>
    </source>
</evidence>
<organism evidence="7 8">
    <name type="scientific">Capillimicrobium parvum</name>
    <dbReference type="NCBI Taxonomy" id="2884022"/>
    <lineage>
        <taxon>Bacteria</taxon>
        <taxon>Bacillati</taxon>
        <taxon>Actinomycetota</taxon>
        <taxon>Thermoleophilia</taxon>
        <taxon>Solirubrobacterales</taxon>
        <taxon>Capillimicrobiaceae</taxon>
        <taxon>Capillimicrobium</taxon>
    </lineage>
</organism>
<dbReference type="PROSITE" id="PS50893">
    <property type="entry name" value="ABC_TRANSPORTER_2"/>
    <property type="match status" value="1"/>
</dbReference>
<dbReference type="SMART" id="SM00382">
    <property type="entry name" value="AAA"/>
    <property type="match status" value="1"/>
</dbReference>
<dbReference type="Gene3D" id="3.40.50.300">
    <property type="entry name" value="P-loop containing nucleotide triphosphate hydrolases"/>
    <property type="match status" value="1"/>
</dbReference>
<dbReference type="AlphaFoldDB" id="A0A9E6Y1V4"/>
<evidence type="ECO:0000256" key="3">
    <source>
        <dbReference type="ARBA" id="ARBA00022741"/>
    </source>
</evidence>
<keyword evidence="8" id="KW-1185">Reference proteome</keyword>
<keyword evidence="5" id="KW-0029">Amino-acid transport</keyword>
<dbReference type="PANTHER" id="PTHR43820">
    <property type="entry name" value="HIGH-AFFINITY BRANCHED-CHAIN AMINO ACID TRANSPORT ATP-BINDING PROTEIN LIVF"/>
    <property type="match status" value="1"/>
</dbReference>
<evidence type="ECO:0000256" key="1">
    <source>
        <dbReference type="ARBA" id="ARBA00005417"/>
    </source>
</evidence>
<reference evidence="7" key="1">
    <citation type="journal article" date="2022" name="Int. J. Syst. Evol. Microbiol.">
        <title>Pseudomonas aegrilactucae sp. nov. and Pseudomonas morbosilactucae sp. nov., pathogens causing bacterial rot of lettuce in Japan.</title>
        <authorList>
            <person name="Sawada H."/>
            <person name="Fujikawa T."/>
            <person name="Satou M."/>
        </authorList>
    </citation>
    <scope>NUCLEOTIDE SEQUENCE</scope>
    <source>
        <strain evidence="7">0166_1</strain>
    </source>
</reference>
<sequence>MLELEDVHAGYGGAEVLHGVSLRVDEGEIVTLVGSNGAGKTTTLGVIGGGVRVRAGCVRFAGVDLRRRRPEHRAGLGIGQVPEGRRLFPTLPVRDNLLLGAFAHRKKTKETRALLEEVLELFPILRERERADAGTLSGGEAQQLAIGRALMSRPRLILLDEPSLGLAPRMVQRVFDALSALSARGVAVLVAEQNAMQALSTAERGYVLERGRVTMHDAARVLREEPQIVATYLGGVTAA</sequence>
<comment type="similarity">
    <text evidence="1">Belongs to the ABC transporter superfamily.</text>
</comment>
<dbReference type="GO" id="GO:0015658">
    <property type="term" value="F:branched-chain amino acid transmembrane transporter activity"/>
    <property type="evidence" value="ECO:0007669"/>
    <property type="project" value="TreeGrafter"/>
</dbReference>
<dbReference type="CDD" id="cd03224">
    <property type="entry name" value="ABC_TM1139_LivF_branched"/>
    <property type="match status" value="1"/>
</dbReference>
<feature type="domain" description="ABC transporter" evidence="6">
    <location>
        <begin position="2"/>
        <end position="235"/>
    </location>
</feature>
<evidence type="ECO:0000256" key="2">
    <source>
        <dbReference type="ARBA" id="ARBA00022448"/>
    </source>
</evidence>
<name>A0A9E6Y1V4_9ACTN</name>
<dbReference type="GO" id="GO:0016887">
    <property type="term" value="F:ATP hydrolysis activity"/>
    <property type="evidence" value="ECO:0007669"/>
    <property type="project" value="InterPro"/>
</dbReference>
<dbReference type="InterPro" id="IPR003439">
    <property type="entry name" value="ABC_transporter-like_ATP-bd"/>
</dbReference>
<dbReference type="Pfam" id="PF00005">
    <property type="entry name" value="ABC_tran"/>
    <property type="match status" value="1"/>
</dbReference>
<dbReference type="InterPro" id="IPR027417">
    <property type="entry name" value="P-loop_NTPase"/>
</dbReference>
<accession>A0A9E6Y1V4</accession>
<gene>
    <name evidence="7" type="primary">livF_8</name>
    <name evidence="7" type="ORF">DSM104329_04647</name>
</gene>
<evidence type="ECO:0000313" key="8">
    <source>
        <dbReference type="Proteomes" id="UP001162834"/>
    </source>
</evidence>